<dbReference type="InterPro" id="IPR037257">
    <property type="entry name" value="T2SS_E_N_sf"/>
</dbReference>
<evidence type="ECO:0000256" key="3">
    <source>
        <dbReference type="ARBA" id="ARBA00022840"/>
    </source>
</evidence>
<dbReference type="PROSITE" id="PS00662">
    <property type="entry name" value="T2SP_E"/>
    <property type="match status" value="1"/>
</dbReference>
<keyword evidence="2" id="KW-0547">Nucleotide-binding</keyword>
<comment type="similarity">
    <text evidence="1">Belongs to the GSP E family.</text>
</comment>
<dbReference type="SMART" id="SM00382">
    <property type="entry name" value="AAA"/>
    <property type="match status" value="1"/>
</dbReference>
<dbReference type="Pfam" id="PF00437">
    <property type="entry name" value="T2SSE"/>
    <property type="match status" value="1"/>
</dbReference>
<evidence type="ECO:0000313" key="5">
    <source>
        <dbReference type="EMBL" id="MFC5566676.1"/>
    </source>
</evidence>
<name>A0ABW0SCT4_9RHOB</name>
<gene>
    <name evidence="5" type="ORF">ACFPOC_09645</name>
</gene>
<dbReference type="InterPro" id="IPR027417">
    <property type="entry name" value="P-loop_NTPase"/>
</dbReference>
<reference evidence="6" key="1">
    <citation type="journal article" date="2019" name="Int. J. Syst. Evol. Microbiol.">
        <title>The Global Catalogue of Microorganisms (GCM) 10K type strain sequencing project: providing services to taxonomists for standard genome sequencing and annotation.</title>
        <authorList>
            <consortium name="The Broad Institute Genomics Platform"/>
            <consortium name="The Broad Institute Genome Sequencing Center for Infectious Disease"/>
            <person name="Wu L."/>
            <person name="Ma J."/>
        </authorList>
    </citation>
    <scope>NUCLEOTIDE SEQUENCE [LARGE SCALE GENOMIC DNA]</scope>
    <source>
        <strain evidence="6">KACC 11588</strain>
    </source>
</reference>
<dbReference type="InterPro" id="IPR007831">
    <property type="entry name" value="T2SS_GspE_N"/>
</dbReference>
<organism evidence="5 6">
    <name type="scientific">Rubellimicrobium aerolatum</name>
    <dbReference type="NCBI Taxonomy" id="490979"/>
    <lineage>
        <taxon>Bacteria</taxon>
        <taxon>Pseudomonadati</taxon>
        <taxon>Pseudomonadota</taxon>
        <taxon>Alphaproteobacteria</taxon>
        <taxon>Rhodobacterales</taxon>
        <taxon>Roseobacteraceae</taxon>
        <taxon>Rubellimicrobium</taxon>
    </lineage>
</organism>
<dbReference type="Proteomes" id="UP001596056">
    <property type="component" value="Unassembled WGS sequence"/>
</dbReference>
<comment type="caution">
    <text evidence="5">The sequence shown here is derived from an EMBL/GenBank/DDBJ whole genome shotgun (WGS) entry which is preliminary data.</text>
</comment>
<dbReference type="Gene3D" id="3.40.50.300">
    <property type="entry name" value="P-loop containing nucleotide triphosphate hydrolases"/>
    <property type="match status" value="1"/>
</dbReference>
<keyword evidence="6" id="KW-1185">Reference proteome</keyword>
<dbReference type="Gene3D" id="3.30.300.160">
    <property type="entry name" value="Type II secretion system, protein E, N-terminal domain"/>
    <property type="match status" value="1"/>
</dbReference>
<dbReference type="Pfam" id="PF05157">
    <property type="entry name" value="MshEN"/>
    <property type="match status" value="1"/>
</dbReference>
<dbReference type="SUPFAM" id="SSF160246">
    <property type="entry name" value="EspE N-terminal domain-like"/>
    <property type="match status" value="1"/>
</dbReference>
<dbReference type="PANTHER" id="PTHR30258">
    <property type="entry name" value="TYPE II SECRETION SYSTEM PROTEIN GSPE-RELATED"/>
    <property type="match status" value="1"/>
</dbReference>
<dbReference type="SUPFAM" id="SSF52540">
    <property type="entry name" value="P-loop containing nucleoside triphosphate hydrolases"/>
    <property type="match status" value="1"/>
</dbReference>
<keyword evidence="3" id="KW-0067">ATP-binding</keyword>
<evidence type="ECO:0000259" key="4">
    <source>
        <dbReference type="PROSITE" id="PS00662"/>
    </source>
</evidence>
<sequence>MLQDVISLDDALAARLEAEAVLDAGDLRRAQEMARREGRALHRVLLDGGTVEEEALLPVLCEALGLPFVADARSHGIVVDRAAAERLTEPFLRSRAAVPLIADGAGPVPVLMADPADVAQREELAFLLDRPISPCGALLRTIRALLAEDADAARAGVAEAGPTREAEAGGEGAGGDGPVIRFVNETLAEAVAMGASDIHFEAEPVGFAVRMRINGVLSLRPGDPGVSATSVFARLKVMARANVAERRLPQDARFSGVFSGRRIDFRLSCLPTRHGESAALRVLDPQALRLGWDQLGFDAAMVARVTRLIELPNGLFLVTGPTGSGKTTTLYTALAHLNSIRRKIVTVEDPIEYSLPGVQQVQVQDEIGLSFARVLRAILRHDPDVVMVGEIRDAETAEIACRAAQVGRMVLSTLHTRSAKGAATRLVDLGVPDYIVADVLRGVLAQNLARTTCPDCGGSGCRSCGFTGVAPRRVELDLIEAG</sequence>
<protein>
    <submittedName>
        <fullName evidence="5">GspE/PulE family protein</fullName>
    </submittedName>
</protein>
<feature type="domain" description="Bacterial type II secretion system protein E" evidence="4">
    <location>
        <begin position="379"/>
        <end position="393"/>
    </location>
</feature>
<evidence type="ECO:0000256" key="1">
    <source>
        <dbReference type="ARBA" id="ARBA00006611"/>
    </source>
</evidence>
<dbReference type="RefSeq" id="WP_209840426.1">
    <property type="nucleotide sequence ID" value="NZ_JAGGJP010000007.1"/>
</dbReference>
<dbReference type="CDD" id="cd01129">
    <property type="entry name" value="PulE-GspE-like"/>
    <property type="match status" value="1"/>
</dbReference>
<dbReference type="EMBL" id="JBHSNA010000007">
    <property type="protein sequence ID" value="MFC5566676.1"/>
    <property type="molecule type" value="Genomic_DNA"/>
</dbReference>
<accession>A0ABW0SCT4</accession>
<dbReference type="Gene3D" id="3.30.450.90">
    <property type="match status" value="1"/>
</dbReference>
<evidence type="ECO:0000313" key="6">
    <source>
        <dbReference type="Proteomes" id="UP001596056"/>
    </source>
</evidence>
<proteinExistence type="inferred from homology"/>
<dbReference type="InterPro" id="IPR001482">
    <property type="entry name" value="T2SS/T4SS_dom"/>
</dbReference>
<dbReference type="PANTHER" id="PTHR30258:SF3">
    <property type="entry name" value="SLL1921 PROTEIN"/>
    <property type="match status" value="1"/>
</dbReference>
<dbReference type="InterPro" id="IPR003593">
    <property type="entry name" value="AAA+_ATPase"/>
</dbReference>
<evidence type="ECO:0000256" key="2">
    <source>
        <dbReference type="ARBA" id="ARBA00022741"/>
    </source>
</evidence>